<evidence type="ECO:0000256" key="3">
    <source>
        <dbReference type="ARBA" id="ARBA00023163"/>
    </source>
</evidence>
<keyword evidence="3 5" id="KW-0804">Transcription</keyword>
<name>A0A6N2L6H0_SALVM</name>
<keyword evidence="1 5" id="KW-0805">Transcription regulation</keyword>
<dbReference type="AlphaFoldDB" id="A0A6N2L6H0"/>
<keyword evidence="2 5" id="KW-0238">DNA-binding</keyword>
<dbReference type="GO" id="GO:0003680">
    <property type="term" value="F:minor groove of adenine-thymine-rich DNA binding"/>
    <property type="evidence" value="ECO:0007669"/>
    <property type="project" value="UniProtKB-UniRule"/>
</dbReference>
<dbReference type="PANTHER" id="PTHR31500">
    <property type="entry name" value="AT-HOOK MOTIF NUCLEAR-LOCALIZED PROTEIN 9"/>
    <property type="match status" value="1"/>
</dbReference>
<feature type="domain" description="PPC" evidence="6">
    <location>
        <begin position="42"/>
        <end position="73"/>
    </location>
</feature>
<organism evidence="7">
    <name type="scientific">Salix viminalis</name>
    <name type="common">Common osier</name>
    <name type="synonym">Basket willow</name>
    <dbReference type="NCBI Taxonomy" id="40686"/>
    <lineage>
        <taxon>Eukaryota</taxon>
        <taxon>Viridiplantae</taxon>
        <taxon>Streptophyta</taxon>
        <taxon>Embryophyta</taxon>
        <taxon>Tracheophyta</taxon>
        <taxon>Spermatophyta</taxon>
        <taxon>Magnoliopsida</taxon>
        <taxon>eudicotyledons</taxon>
        <taxon>Gunneridae</taxon>
        <taxon>Pentapetalae</taxon>
        <taxon>rosids</taxon>
        <taxon>fabids</taxon>
        <taxon>Malpighiales</taxon>
        <taxon>Salicaceae</taxon>
        <taxon>Saliceae</taxon>
        <taxon>Salix</taxon>
    </lineage>
</organism>
<gene>
    <name evidence="7" type="ORF">SVIM_LOCUS147258</name>
</gene>
<sequence>MPQQHACSGVSTVAYAATNNSGDGIDDKDKASLKEMLLFLKDIASKIMAFSQQGPRTICILSANGAICNVTLRQPAMSGGSVTYKIVYSGAGNQGLDMLFLIFGKYLKSFRAKRVYALNFGKCSASYFAMGHGLEICQGYSHFLVTFLGSIFAKAVMDIPYF</sequence>
<dbReference type="InterPro" id="IPR039605">
    <property type="entry name" value="AHL"/>
</dbReference>
<evidence type="ECO:0000256" key="5">
    <source>
        <dbReference type="RuleBase" id="RU367031"/>
    </source>
</evidence>
<proteinExistence type="predicted"/>
<evidence type="ECO:0000256" key="1">
    <source>
        <dbReference type="ARBA" id="ARBA00023015"/>
    </source>
</evidence>
<dbReference type="SUPFAM" id="SSF117856">
    <property type="entry name" value="AF0104/ALDC/Ptd012-like"/>
    <property type="match status" value="1"/>
</dbReference>
<evidence type="ECO:0000256" key="2">
    <source>
        <dbReference type="ARBA" id="ARBA00023125"/>
    </source>
</evidence>
<reference evidence="7" key="1">
    <citation type="submission" date="2019-03" db="EMBL/GenBank/DDBJ databases">
        <authorList>
            <person name="Mank J."/>
            <person name="Almeida P."/>
        </authorList>
    </citation>
    <scope>NUCLEOTIDE SEQUENCE</scope>
    <source>
        <strain evidence="7">78183</strain>
    </source>
</reference>
<dbReference type="Pfam" id="PF03479">
    <property type="entry name" value="PCC"/>
    <property type="match status" value="1"/>
</dbReference>
<dbReference type="PANTHER" id="PTHR31500:SF51">
    <property type="entry name" value="AT-HOOK MOTIF NUCLEAR-LOCALIZED PROTEIN 8"/>
    <property type="match status" value="1"/>
</dbReference>
<protein>
    <recommendedName>
        <fullName evidence="5">AT-hook motif nuclear-localized protein</fullName>
    </recommendedName>
</protein>
<dbReference type="CDD" id="cd11378">
    <property type="entry name" value="DUF296"/>
    <property type="match status" value="1"/>
</dbReference>
<dbReference type="Gene3D" id="3.30.1330.80">
    <property type="entry name" value="Hypothetical protein, similar to alpha- acetolactate decarboxylase, domain 2"/>
    <property type="match status" value="1"/>
</dbReference>
<evidence type="ECO:0000259" key="6">
    <source>
        <dbReference type="Pfam" id="PF03479"/>
    </source>
</evidence>
<evidence type="ECO:0000313" key="7">
    <source>
        <dbReference type="EMBL" id="VFU32874.1"/>
    </source>
</evidence>
<keyword evidence="4 5" id="KW-0539">Nucleus</keyword>
<evidence type="ECO:0000256" key="4">
    <source>
        <dbReference type="ARBA" id="ARBA00023242"/>
    </source>
</evidence>
<comment type="function">
    <text evidence="5">Transcription factor that specifically binds AT-rich DNA sequences related to the nuclear matrix attachment regions (MARs).</text>
</comment>
<dbReference type="GO" id="GO:0005634">
    <property type="term" value="C:nucleus"/>
    <property type="evidence" value="ECO:0007669"/>
    <property type="project" value="UniProtKB-SubCell"/>
</dbReference>
<dbReference type="EMBL" id="CAADRP010000857">
    <property type="protein sequence ID" value="VFU32874.1"/>
    <property type="molecule type" value="Genomic_DNA"/>
</dbReference>
<comment type="subcellular location">
    <subcellularLocation>
        <location evidence="5">Nucleus</location>
    </subcellularLocation>
</comment>
<accession>A0A6N2L6H0</accession>
<comment type="domain">
    <text evidence="5">The PPC domain mediates interactions between AHL proteins.</text>
</comment>
<dbReference type="InterPro" id="IPR005175">
    <property type="entry name" value="PPC_dom"/>
</dbReference>